<dbReference type="STRING" id="8022.A0A060Z4T0"/>
<dbReference type="GO" id="GO:0007018">
    <property type="term" value="P:microtubule-based movement"/>
    <property type="evidence" value="ECO:0007669"/>
    <property type="project" value="InterPro"/>
</dbReference>
<organism evidence="6 7">
    <name type="scientific">Oncorhynchus mykiss</name>
    <name type="common">Rainbow trout</name>
    <name type="synonym">Salmo gairdneri</name>
    <dbReference type="NCBI Taxonomy" id="8022"/>
    <lineage>
        <taxon>Eukaryota</taxon>
        <taxon>Metazoa</taxon>
        <taxon>Chordata</taxon>
        <taxon>Craniata</taxon>
        <taxon>Vertebrata</taxon>
        <taxon>Euteleostomi</taxon>
        <taxon>Actinopterygii</taxon>
        <taxon>Neopterygii</taxon>
        <taxon>Teleostei</taxon>
        <taxon>Protacanthopterygii</taxon>
        <taxon>Salmoniformes</taxon>
        <taxon>Salmonidae</taxon>
        <taxon>Salmoninae</taxon>
        <taxon>Oncorhynchus</taxon>
    </lineage>
</organism>
<proteinExistence type="inferred from homology"/>
<evidence type="ECO:0000313" key="7">
    <source>
        <dbReference type="Proteomes" id="UP000193380"/>
    </source>
</evidence>
<evidence type="ECO:0000259" key="5">
    <source>
        <dbReference type="PROSITE" id="PS50067"/>
    </source>
</evidence>
<evidence type="ECO:0000313" key="6">
    <source>
        <dbReference type="EMBL" id="CDQ98882.1"/>
    </source>
</evidence>
<sequence>MNCRTTMIAHISSSPSNFSDTLSTLQIASRLLRMKKKKTKVSMQYTSSSSGGESSCEEGRMRRPTHLRPFHSRSSADSNLPLLHLSSDPDDYSSSEQSCDTVIYVGPNGGAISDRELTDNEGPPEVVPIIPALLKSKAESGVLPTTPTLQQQQQQTVLSQPQPQPAPTQTHTQPSALPTQSLISLTQPPLPLLPPLGQPLPPVPEEGAECLKCNTFAELQERLECIDGSEEVAKFPFEEVPVSRGAKSDTLVPPGSETEPTGGVGVEVETSRRMSNDEQLQEIREVVEEAELAQTMIESLSLTGSCSVMGSSGAGHTNTNPLQRAKSASLHDSRESLSAGSSSDGKPRPLGSPRLGIASLTKTSDYRPPSSPSQRCKVYTQKGVIPGTPPLSCQSLSTADSLAADSGRSSTDSLLQLESLSRTSPMRMSPQVLKRTDSLSASLGSAETLCDDNVPQIPLDVRRDSKSCSLFFFCDKCFLCMILVSYSKFISRSLHISLSLSILSVSPSHFSLPPPAPVPALAPSPSSTPAPADPRSLGEDELVFTLGCEEGLDVRGLLESGGRPTSIISFTSDCSVTALASGSRPVSIISSISDDLECYGNNTTVIATTTGMVTMTSASVAGVIAMAEVSMAKLRMEGEAMAALPSCRSSISSWLSELSAGSDGISPCTVSA</sequence>
<dbReference type="PaxDb" id="8022-A0A060Z4T0"/>
<feature type="region of interest" description="Disordered" evidence="4">
    <location>
        <begin position="311"/>
        <end position="376"/>
    </location>
</feature>
<comment type="caution">
    <text evidence="3">Lacks conserved residue(s) required for the propagation of feature annotation.</text>
</comment>
<dbReference type="GO" id="GO:0008017">
    <property type="term" value="F:microtubule binding"/>
    <property type="evidence" value="ECO:0007669"/>
    <property type="project" value="InterPro"/>
</dbReference>
<evidence type="ECO:0000256" key="2">
    <source>
        <dbReference type="ARBA" id="ARBA00023212"/>
    </source>
</evidence>
<feature type="compositionally biased region" description="Basic residues" evidence="4">
    <location>
        <begin position="62"/>
        <end position="71"/>
    </location>
</feature>
<feature type="region of interest" description="Disordered" evidence="4">
    <location>
        <begin position="245"/>
        <end position="264"/>
    </location>
</feature>
<dbReference type="PANTHER" id="PTHR21608:SF8">
    <property type="entry name" value="KINESIN-LIKE PROTEIN KIF26B"/>
    <property type="match status" value="1"/>
</dbReference>
<dbReference type="PROSITE" id="PS50067">
    <property type="entry name" value="KINESIN_MOTOR_2"/>
    <property type="match status" value="1"/>
</dbReference>
<accession>A0A060Z4T0</accession>
<name>A0A060Z4T0_ONCMY</name>
<comment type="subcellular location">
    <subcellularLocation>
        <location evidence="1">Cytoplasm</location>
        <location evidence="1">Cytoskeleton</location>
    </subcellularLocation>
</comment>
<evidence type="ECO:0000256" key="4">
    <source>
        <dbReference type="SAM" id="MobiDB-lite"/>
    </source>
</evidence>
<protein>
    <recommendedName>
        <fullName evidence="5">Kinesin motor domain-containing protein</fullName>
    </recommendedName>
</protein>
<dbReference type="GO" id="GO:0005856">
    <property type="term" value="C:cytoskeleton"/>
    <property type="evidence" value="ECO:0007669"/>
    <property type="project" value="UniProtKB-SubCell"/>
</dbReference>
<keyword evidence="2" id="KW-0963">Cytoplasm</keyword>
<feature type="compositionally biased region" description="Polar residues" evidence="4">
    <location>
        <begin position="311"/>
        <end position="322"/>
    </location>
</feature>
<dbReference type="EMBL" id="FR941298">
    <property type="protein sequence ID" value="CDQ98882.1"/>
    <property type="molecule type" value="Genomic_DNA"/>
</dbReference>
<reference evidence="6" key="2">
    <citation type="submission" date="2014-03" db="EMBL/GenBank/DDBJ databases">
        <authorList>
            <person name="Genoscope - CEA"/>
        </authorList>
    </citation>
    <scope>NUCLEOTIDE SEQUENCE</scope>
</reference>
<dbReference type="InterPro" id="IPR027640">
    <property type="entry name" value="Kinesin-like_fam"/>
</dbReference>
<dbReference type="AlphaFoldDB" id="A0A060Z4T0"/>
<reference evidence="6" key="1">
    <citation type="journal article" date="2014" name="Nat. Commun.">
        <title>The rainbow trout genome provides novel insights into evolution after whole-genome duplication in vertebrates.</title>
        <authorList>
            <person name="Berthelot C."/>
            <person name="Brunet F."/>
            <person name="Chalopin D."/>
            <person name="Juanchich A."/>
            <person name="Bernard M."/>
            <person name="Noel B."/>
            <person name="Bento P."/>
            <person name="Da Silva C."/>
            <person name="Labadie K."/>
            <person name="Alberti A."/>
            <person name="Aury J.M."/>
            <person name="Louis A."/>
            <person name="Dehais P."/>
            <person name="Bardou P."/>
            <person name="Montfort J."/>
            <person name="Klopp C."/>
            <person name="Cabau C."/>
            <person name="Gaspin C."/>
            <person name="Thorgaard G.H."/>
            <person name="Boussaha M."/>
            <person name="Quillet E."/>
            <person name="Guyomard R."/>
            <person name="Galiana D."/>
            <person name="Bobe J."/>
            <person name="Volff J.N."/>
            <person name="Genet C."/>
            <person name="Wincker P."/>
            <person name="Jaillon O."/>
            <person name="Roest Crollius H."/>
            <person name="Guiguen Y."/>
        </authorList>
    </citation>
    <scope>NUCLEOTIDE SEQUENCE [LARGE SCALE GENOMIC DNA]</scope>
</reference>
<dbReference type="Gene3D" id="1.20.58.1980">
    <property type="match status" value="1"/>
</dbReference>
<feature type="region of interest" description="Disordered" evidence="4">
    <location>
        <begin position="418"/>
        <end position="437"/>
    </location>
</feature>
<feature type="domain" description="Kinesin motor" evidence="5">
    <location>
        <begin position="1"/>
        <end position="34"/>
    </location>
</feature>
<evidence type="ECO:0000256" key="1">
    <source>
        <dbReference type="ARBA" id="ARBA00004245"/>
    </source>
</evidence>
<evidence type="ECO:0000256" key="3">
    <source>
        <dbReference type="PROSITE-ProRule" id="PRU00283"/>
    </source>
</evidence>
<feature type="region of interest" description="Disordered" evidence="4">
    <location>
        <begin position="39"/>
        <end position="97"/>
    </location>
</feature>
<comment type="similarity">
    <text evidence="3">Belongs to the TRAFAC class myosin-kinesin ATPase superfamily. Kinesin family.</text>
</comment>
<dbReference type="GO" id="GO:0003777">
    <property type="term" value="F:microtubule motor activity"/>
    <property type="evidence" value="ECO:0007669"/>
    <property type="project" value="InterPro"/>
</dbReference>
<dbReference type="InterPro" id="IPR027417">
    <property type="entry name" value="P-loop_NTPase"/>
</dbReference>
<dbReference type="Proteomes" id="UP000193380">
    <property type="component" value="Unassembled WGS sequence"/>
</dbReference>
<feature type="non-terminal residue" evidence="6">
    <location>
        <position position="672"/>
    </location>
</feature>
<feature type="compositionally biased region" description="Low complexity" evidence="4">
    <location>
        <begin position="143"/>
        <end position="174"/>
    </location>
</feature>
<feature type="region of interest" description="Disordered" evidence="4">
    <location>
        <begin position="143"/>
        <end position="175"/>
    </location>
</feature>
<dbReference type="PANTHER" id="PTHR21608">
    <property type="entry name" value="KINESIN-LIKE PROTEIN CG14535"/>
    <property type="match status" value="1"/>
</dbReference>
<dbReference type="InterPro" id="IPR001752">
    <property type="entry name" value="Kinesin_motor_dom"/>
</dbReference>
<dbReference type="GO" id="GO:0005524">
    <property type="term" value="F:ATP binding"/>
    <property type="evidence" value="ECO:0007669"/>
    <property type="project" value="InterPro"/>
</dbReference>
<feature type="compositionally biased region" description="Low complexity" evidence="4">
    <location>
        <begin position="77"/>
        <end position="86"/>
    </location>
</feature>
<dbReference type="SUPFAM" id="SSF52540">
    <property type="entry name" value="P-loop containing nucleoside triphosphate hydrolases"/>
    <property type="match status" value="1"/>
</dbReference>
<gene>
    <name evidence="6" type="ORF">GSONMT00021291001</name>
</gene>
<keyword evidence="2" id="KW-0206">Cytoskeleton</keyword>